<evidence type="ECO:0000256" key="1">
    <source>
        <dbReference type="SAM" id="MobiDB-lite"/>
    </source>
</evidence>
<reference evidence="2" key="1">
    <citation type="submission" date="2022-12" db="EMBL/GenBank/DDBJ databases">
        <title>Chromosome-level genome assembly of the bean flower thrips Megalurothrips usitatus.</title>
        <authorList>
            <person name="Ma L."/>
            <person name="Liu Q."/>
            <person name="Li H."/>
            <person name="Cai W."/>
        </authorList>
    </citation>
    <scope>NUCLEOTIDE SEQUENCE</scope>
    <source>
        <strain evidence="2">Cailab_2022a</strain>
    </source>
</reference>
<feature type="region of interest" description="Disordered" evidence="1">
    <location>
        <begin position="170"/>
        <end position="191"/>
    </location>
</feature>
<dbReference type="EMBL" id="JAPTSV010000015">
    <property type="protein sequence ID" value="KAJ1520202.1"/>
    <property type="molecule type" value="Genomic_DNA"/>
</dbReference>
<protein>
    <submittedName>
        <fullName evidence="2">Uncharacterized protein</fullName>
    </submittedName>
</protein>
<keyword evidence="3" id="KW-1185">Reference proteome</keyword>
<proteinExistence type="predicted"/>
<organism evidence="2 3">
    <name type="scientific">Megalurothrips usitatus</name>
    <name type="common">bean blossom thrips</name>
    <dbReference type="NCBI Taxonomy" id="439358"/>
    <lineage>
        <taxon>Eukaryota</taxon>
        <taxon>Metazoa</taxon>
        <taxon>Ecdysozoa</taxon>
        <taxon>Arthropoda</taxon>
        <taxon>Hexapoda</taxon>
        <taxon>Insecta</taxon>
        <taxon>Pterygota</taxon>
        <taxon>Neoptera</taxon>
        <taxon>Paraneoptera</taxon>
        <taxon>Thysanoptera</taxon>
        <taxon>Terebrantia</taxon>
        <taxon>Thripoidea</taxon>
        <taxon>Thripidae</taxon>
        <taxon>Megalurothrips</taxon>
    </lineage>
</organism>
<gene>
    <name evidence="2" type="ORF">ONE63_004413</name>
</gene>
<evidence type="ECO:0000313" key="3">
    <source>
        <dbReference type="Proteomes" id="UP001075354"/>
    </source>
</evidence>
<feature type="region of interest" description="Disordered" evidence="1">
    <location>
        <begin position="81"/>
        <end position="110"/>
    </location>
</feature>
<feature type="compositionally biased region" description="Low complexity" evidence="1">
    <location>
        <begin position="81"/>
        <end position="91"/>
    </location>
</feature>
<feature type="region of interest" description="Disordered" evidence="1">
    <location>
        <begin position="124"/>
        <end position="146"/>
    </location>
</feature>
<evidence type="ECO:0000313" key="2">
    <source>
        <dbReference type="EMBL" id="KAJ1520202.1"/>
    </source>
</evidence>
<accession>A0AAV7X698</accession>
<comment type="caution">
    <text evidence="2">The sequence shown here is derived from an EMBL/GenBank/DDBJ whole genome shotgun (WGS) entry which is preliminary data.</text>
</comment>
<name>A0AAV7X698_9NEOP</name>
<dbReference type="AlphaFoldDB" id="A0AAV7X698"/>
<feature type="compositionally biased region" description="Pro residues" evidence="1">
    <location>
        <begin position="92"/>
        <end position="104"/>
    </location>
</feature>
<sequence length="191" mass="20724">MSEASLVNVDGVEEVVEEVVEVQEVAAPSARDHQQPRYVSECRLEPRFVATAYGSSIACRSESTWRRFTETVHLECAAVNTTGGATATGTPGTPPPSAPPPPRTRPPDGRTQWAVRADRFLIRLGSLPPPPPRRPQRTFSLRPPLPPPLPRGLFLLHFDEECGGAVRCPPRHDTASLPEPHSGPVAVLPPQ</sequence>
<dbReference type="Proteomes" id="UP001075354">
    <property type="component" value="Chromosome 15"/>
</dbReference>